<keyword evidence="1" id="KW-0732">Signal</keyword>
<dbReference type="Pfam" id="PF00497">
    <property type="entry name" value="SBP_bac_3"/>
    <property type="match status" value="1"/>
</dbReference>
<dbReference type="PANTHER" id="PTHR35936:SF25">
    <property type="entry name" value="ABC TRANSPORTER SUBSTRATE-BINDING PROTEIN"/>
    <property type="match status" value="1"/>
</dbReference>
<reference evidence="3 4" key="1">
    <citation type="submission" date="2022-10" db="EMBL/GenBank/DDBJ databases">
        <title>Paucibacter sp. hw1 Genome sequencing.</title>
        <authorList>
            <person name="Park S."/>
        </authorList>
    </citation>
    <scope>NUCLEOTIDE SEQUENCE [LARGE SCALE GENOMIC DNA]</scope>
    <source>
        <strain evidence="4">hw1</strain>
    </source>
</reference>
<comment type="caution">
    <text evidence="3">The sequence shown here is derived from an EMBL/GenBank/DDBJ whole genome shotgun (WGS) entry which is preliminary data.</text>
</comment>
<keyword evidence="4" id="KW-1185">Reference proteome</keyword>
<evidence type="ECO:0000259" key="2">
    <source>
        <dbReference type="Pfam" id="PF00497"/>
    </source>
</evidence>
<evidence type="ECO:0000313" key="3">
    <source>
        <dbReference type="EMBL" id="MDC8772877.1"/>
    </source>
</evidence>
<dbReference type="SUPFAM" id="SSF53850">
    <property type="entry name" value="Periplasmic binding protein-like II"/>
    <property type="match status" value="1"/>
</dbReference>
<name>A0ABT5KHK9_9BURK</name>
<feature type="domain" description="Solute-binding protein family 3/N-terminal" evidence="2">
    <location>
        <begin position="9"/>
        <end position="206"/>
    </location>
</feature>
<protein>
    <submittedName>
        <fullName evidence="3">Transporter substrate-binding domain-containing protein</fullName>
    </submittedName>
</protein>
<proteinExistence type="predicted"/>
<organism evidence="3 4">
    <name type="scientific">Roseateles albus</name>
    <dbReference type="NCBI Taxonomy" id="2987525"/>
    <lineage>
        <taxon>Bacteria</taxon>
        <taxon>Pseudomonadati</taxon>
        <taxon>Pseudomonadota</taxon>
        <taxon>Betaproteobacteria</taxon>
        <taxon>Burkholderiales</taxon>
        <taxon>Sphaerotilaceae</taxon>
        <taxon>Roseateles</taxon>
    </lineage>
</organism>
<dbReference type="EMBL" id="JAQQXT010000009">
    <property type="protein sequence ID" value="MDC8772877.1"/>
    <property type="molecule type" value="Genomic_DNA"/>
</dbReference>
<accession>A0ABT5KHK9</accession>
<sequence>MSESLVEGGPAVAITRAALARAGFAMSVDYRPWARVLAEAQRGLCDGIVGSWLDPKREAYLAYSEPLGIANRIGFMARAGSSLEVSDLGKLTTLHIGTVRGYVNPPAFELAHLQRDEALNDLGNLRKLLAGRIDLALIDKGVAFRLLKTTLRSAAKQLVWLEPALTEMPLHAALTRTSTDFSSRLALFNKSLAEMKASGELAAVIKQTADWL</sequence>
<gene>
    <name evidence="3" type="ORF">PRZ03_14930</name>
</gene>
<dbReference type="InterPro" id="IPR001638">
    <property type="entry name" value="Solute-binding_3/MltF_N"/>
</dbReference>
<evidence type="ECO:0000256" key="1">
    <source>
        <dbReference type="ARBA" id="ARBA00022729"/>
    </source>
</evidence>
<dbReference type="Gene3D" id="3.40.190.10">
    <property type="entry name" value="Periplasmic binding protein-like II"/>
    <property type="match status" value="2"/>
</dbReference>
<dbReference type="Proteomes" id="UP001221189">
    <property type="component" value="Unassembled WGS sequence"/>
</dbReference>
<dbReference type="PANTHER" id="PTHR35936">
    <property type="entry name" value="MEMBRANE-BOUND LYTIC MUREIN TRANSGLYCOSYLASE F"/>
    <property type="match status" value="1"/>
</dbReference>
<evidence type="ECO:0000313" key="4">
    <source>
        <dbReference type="Proteomes" id="UP001221189"/>
    </source>
</evidence>